<evidence type="ECO:0000256" key="2">
    <source>
        <dbReference type="ARBA" id="ARBA00023136"/>
    </source>
</evidence>
<dbReference type="SMART" id="SM00228">
    <property type="entry name" value="PDZ"/>
    <property type="match status" value="1"/>
</dbReference>
<sequence>MWASAAGFNGVKPLMMALTARRCGGRTRWLRPERLDLLHAVSAIHKKYSQYSQYSLYSQYSQYSEGEAKSVTVVLLREGGSLGFNIVGGRPCSDDIDSISNEGIFVSKIVEKGPADKDGGLQLHDKILELSGAVLHNGCSDGGVREGHEPARSTESACCYAEAFERFLANGRRVEAVDHPKLPPATFHMS</sequence>
<dbReference type="Proteomes" id="UP000324091">
    <property type="component" value="Chromosome 4"/>
</dbReference>
<dbReference type="AlphaFoldDB" id="A0A5C6N2U9"/>
<dbReference type="PANTHER" id="PTHR23119">
    <property type="entry name" value="DISCS LARGE"/>
    <property type="match status" value="1"/>
</dbReference>
<evidence type="ECO:0000313" key="5">
    <source>
        <dbReference type="Proteomes" id="UP000324091"/>
    </source>
</evidence>
<dbReference type="GO" id="GO:0098609">
    <property type="term" value="P:cell-cell adhesion"/>
    <property type="evidence" value="ECO:0007669"/>
    <property type="project" value="TreeGrafter"/>
</dbReference>
<dbReference type="InterPro" id="IPR036034">
    <property type="entry name" value="PDZ_sf"/>
</dbReference>
<evidence type="ECO:0000256" key="1">
    <source>
        <dbReference type="ARBA" id="ARBA00004370"/>
    </source>
</evidence>
<dbReference type="EMBL" id="RHFK02000017">
    <property type="protein sequence ID" value="TWW61533.1"/>
    <property type="molecule type" value="Genomic_DNA"/>
</dbReference>
<evidence type="ECO:0000259" key="3">
    <source>
        <dbReference type="PROSITE" id="PS50106"/>
    </source>
</evidence>
<dbReference type="Gene3D" id="2.30.42.10">
    <property type="match status" value="1"/>
</dbReference>
<dbReference type="GO" id="GO:0045197">
    <property type="term" value="P:establishment or maintenance of epithelial cell apical/basal polarity"/>
    <property type="evidence" value="ECO:0007669"/>
    <property type="project" value="TreeGrafter"/>
</dbReference>
<organism evidence="4 5">
    <name type="scientific">Takifugu flavidus</name>
    <name type="common">sansaifugu</name>
    <dbReference type="NCBI Taxonomy" id="433684"/>
    <lineage>
        <taxon>Eukaryota</taxon>
        <taxon>Metazoa</taxon>
        <taxon>Chordata</taxon>
        <taxon>Craniata</taxon>
        <taxon>Vertebrata</taxon>
        <taxon>Euteleostomi</taxon>
        <taxon>Actinopterygii</taxon>
        <taxon>Neopterygii</taxon>
        <taxon>Teleostei</taxon>
        <taxon>Neoteleostei</taxon>
        <taxon>Acanthomorphata</taxon>
        <taxon>Eupercaria</taxon>
        <taxon>Tetraodontiformes</taxon>
        <taxon>Tetradontoidea</taxon>
        <taxon>Tetraodontidae</taxon>
        <taxon>Takifugu</taxon>
    </lineage>
</organism>
<reference evidence="4 5" key="1">
    <citation type="submission" date="2019-04" db="EMBL/GenBank/DDBJ databases">
        <title>Chromosome genome assembly for Takifugu flavidus.</title>
        <authorList>
            <person name="Xiao S."/>
        </authorList>
    </citation>
    <scope>NUCLEOTIDE SEQUENCE [LARGE SCALE GENOMIC DNA]</scope>
    <source>
        <strain evidence="4">HTHZ2018</strain>
        <tissue evidence="4">Muscle</tissue>
    </source>
</reference>
<dbReference type="InterPro" id="IPR001478">
    <property type="entry name" value="PDZ"/>
</dbReference>
<dbReference type="SUPFAM" id="SSF50156">
    <property type="entry name" value="PDZ domain-like"/>
    <property type="match status" value="1"/>
</dbReference>
<comment type="caution">
    <text evidence="4">The sequence shown here is derived from an EMBL/GenBank/DDBJ whole genome shotgun (WGS) entry which is preliminary data.</text>
</comment>
<accession>A0A5C6N2U9</accession>
<keyword evidence="2" id="KW-0472">Membrane</keyword>
<dbReference type="Pfam" id="PF00595">
    <property type="entry name" value="PDZ"/>
    <property type="match status" value="1"/>
</dbReference>
<dbReference type="PANTHER" id="PTHR23119:SF51">
    <property type="entry name" value="DISKS LARGE 1 TUMOR SUPPRESSOR PROTEIN"/>
    <property type="match status" value="1"/>
</dbReference>
<dbReference type="GO" id="GO:0043113">
    <property type="term" value="P:receptor clustering"/>
    <property type="evidence" value="ECO:0007669"/>
    <property type="project" value="TreeGrafter"/>
</dbReference>
<dbReference type="InterPro" id="IPR050614">
    <property type="entry name" value="Synaptic_Scaffolding_LAP-MAGUK"/>
</dbReference>
<keyword evidence="5" id="KW-1185">Reference proteome</keyword>
<proteinExistence type="predicted"/>
<gene>
    <name evidence="4" type="ORF">D4764_04G0001800</name>
</gene>
<dbReference type="GO" id="GO:0097120">
    <property type="term" value="P:receptor localization to synapse"/>
    <property type="evidence" value="ECO:0007669"/>
    <property type="project" value="TreeGrafter"/>
</dbReference>
<evidence type="ECO:0000313" key="4">
    <source>
        <dbReference type="EMBL" id="TWW61533.1"/>
    </source>
</evidence>
<dbReference type="GO" id="GO:0016323">
    <property type="term" value="C:basolateral plasma membrane"/>
    <property type="evidence" value="ECO:0007669"/>
    <property type="project" value="TreeGrafter"/>
</dbReference>
<dbReference type="GO" id="GO:0030054">
    <property type="term" value="C:cell junction"/>
    <property type="evidence" value="ECO:0007669"/>
    <property type="project" value="TreeGrafter"/>
</dbReference>
<name>A0A5C6N2U9_9TELE</name>
<protein>
    <submittedName>
        <fullName evidence="4">E3 ubiquitin-protein ligase PDZRN3-B</fullName>
    </submittedName>
</protein>
<dbReference type="PROSITE" id="PS50106">
    <property type="entry name" value="PDZ"/>
    <property type="match status" value="1"/>
</dbReference>
<comment type="subcellular location">
    <subcellularLocation>
        <location evidence="1">Membrane</location>
    </subcellularLocation>
</comment>
<dbReference type="GO" id="GO:0019901">
    <property type="term" value="F:protein kinase binding"/>
    <property type="evidence" value="ECO:0007669"/>
    <property type="project" value="TreeGrafter"/>
</dbReference>
<feature type="domain" description="PDZ" evidence="3">
    <location>
        <begin position="70"/>
        <end position="137"/>
    </location>
</feature>